<protein>
    <recommendedName>
        <fullName evidence="3">SpoIIAA-like</fullName>
    </recommendedName>
</protein>
<evidence type="ECO:0008006" key="3">
    <source>
        <dbReference type="Google" id="ProtNLM"/>
    </source>
</evidence>
<name>A0ABT5HFT3_9CAUL</name>
<organism evidence="1 2">
    <name type="scientific">Asticcacaulis machinosus</name>
    <dbReference type="NCBI Taxonomy" id="2984211"/>
    <lineage>
        <taxon>Bacteria</taxon>
        <taxon>Pseudomonadati</taxon>
        <taxon>Pseudomonadota</taxon>
        <taxon>Alphaproteobacteria</taxon>
        <taxon>Caulobacterales</taxon>
        <taxon>Caulobacteraceae</taxon>
        <taxon>Asticcacaulis</taxon>
    </lineage>
</organism>
<gene>
    <name evidence="1" type="ORF">PQU98_02995</name>
</gene>
<dbReference type="Proteomes" id="UP001218579">
    <property type="component" value="Unassembled WGS sequence"/>
</dbReference>
<dbReference type="EMBL" id="JAQQKV010000001">
    <property type="protein sequence ID" value="MDC7675081.1"/>
    <property type="molecule type" value="Genomic_DNA"/>
</dbReference>
<accession>A0ABT5HFT3</accession>
<keyword evidence="2" id="KW-1185">Reference proteome</keyword>
<proteinExistence type="predicted"/>
<reference evidence="1 2" key="1">
    <citation type="submission" date="2023-01" db="EMBL/GenBank/DDBJ databases">
        <title>Novel species of the genus Asticcacaulis isolated from rivers.</title>
        <authorList>
            <person name="Lu H."/>
        </authorList>
    </citation>
    <scope>NUCLEOTIDE SEQUENCE [LARGE SCALE GENOMIC DNA]</scope>
    <source>
        <strain evidence="1 2">LKC15W</strain>
    </source>
</reference>
<evidence type="ECO:0000313" key="1">
    <source>
        <dbReference type="EMBL" id="MDC7675081.1"/>
    </source>
</evidence>
<comment type="caution">
    <text evidence="1">The sequence shown here is derived from an EMBL/GenBank/DDBJ whole genome shotgun (WGS) entry which is preliminary data.</text>
</comment>
<sequence length="144" mass="16498">MSIRSRITVRLDEDHKVIMFRVVGEVDGADIVDTLMKTYESLSEPWQYHRLLDLRRHDGLMHVSHIDDLRCRWQALVGDRVTIPVRGAIITSNALSFARLPSVRKNFTGKQIHTFHSLDEGMDWVQNGILPEFEAEDTPLAAGF</sequence>
<evidence type="ECO:0000313" key="2">
    <source>
        <dbReference type="Proteomes" id="UP001218579"/>
    </source>
</evidence>
<dbReference type="RefSeq" id="WP_272743393.1">
    <property type="nucleotide sequence ID" value="NZ_JAQQKV010000001.1"/>
</dbReference>